<feature type="transmembrane region" description="Helical" evidence="1">
    <location>
        <begin position="138"/>
        <end position="157"/>
    </location>
</feature>
<keyword evidence="1" id="KW-1133">Transmembrane helix</keyword>
<keyword evidence="3" id="KW-1185">Reference proteome</keyword>
<sequence>MIKGIVLLSCYVLTAGLFCFSHQLANDTPPYSSMGNLALIALPFLAILTLTIVLFLSAILREKQIRPLPAILVMLVLGVHVTIGVYWQVQSLEGYRDTLLERYNDYGGFAESNHAYIEAITSGFENQMNSQYFNVNTWLVYVSFTILLSLALSLFRLKTKTYVSP</sequence>
<comment type="caution">
    <text evidence="2">The sequence shown here is derived from an EMBL/GenBank/DDBJ whole genome shotgun (WGS) entry which is preliminary data.</text>
</comment>
<dbReference type="Proteomes" id="UP001179280">
    <property type="component" value="Unassembled WGS sequence"/>
</dbReference>
<dbReference type="RefSeq" id="WP_204464131.1">
    <property type="nucleotide sequence ID" value="NZ_JAFBCV010000001.1"/>
</dbReference>
<feature type="transmembrane region" description="Helical" evidence="1">
    <location>
        <begin position="68"/>
        <end position="89"/>
    </location>
</feature>
<evidence type="ECO:0000313" key="3">
    <source>
        <dbReference type="Proteomes" id="UP001179280"/>
    </source>
</evidence>
<evidence type="ECO:0000256" key="1">
    <source>
        <dbReference type="SAM" id="Phobius"/>
    </source>
</evidence>
<feature type="transmembrane region" description="Helical" evidence="1">
    <location>
        <begin position="37"/>
        <end position="56"/>
    </location>
</feature>
<protein>
    <recommendedName>
        <fullName evidence="4">DUF4199 domain-containing protein</fullName>
    </recommendedName>
</protein>
<gene>
    <name evidence="2" type="ORF">JOC54_000469</name>
</gene>
<evidence type="ECO:0000313" key="2">
    <source>
        <dbReference type="EMBL" id="MBM7837238.1"/>
    </source>
</evidence>
<name>A0ABS2SNZ7_9BACI</name>
<keyword evidence="1" id="KW-0812">Transmembrane</keyword>
<dbReference type="EMBL" id="JAFBCV010000001">
    <property type="protein sequence ID" value="MBM7837238.1"/>
    <property type="molecule type" value="Genomic_DNA"/>
</dbReference>
<reference evidence="2" key="1">
    <citation type="submission" date="2021-01" db="EMBL/GenBank/DDBJ databases">
        <title>Genomic Encyclopedia of Type Strains, Phase IV (KMG-IV): sequencing the most valuable type-strain genomes for metagenomic binning, comparative biology and taxonomic classification.</title>
        <authorList>
            <person name="Goeker M."/>
        </authorList>
    </citation>
    <scope>NUCLEOTIDE SEQUENCE</scope>
    <source>
        <strain evidence="2">DSM 21943</strain>
    </source>
</reference>
<accession>A0ABS2SNZ7</accession>
<keyword evidence="1" id="KW-0472">Membrane</keyword>
<evidence type="ECO:0008006" key="4">
    <source>
        <dbReference type="Google" id="ProtNLM"/>
    </source>
</evidence>
<organism evidence="2 3">
    <name type="scientific">Shouchella xiaoxiensis</name>
    <dbReference type="NCBI Taxonomy" id="766895"/>
    <lineage>
        <taxon>Bacteria</taxon>
        <taxon>Bacillati</taxon>
        <taxon>Bacillota</taxon>
        <taxon>Bacilli</taxon>
        <taxon>Bacillales</taxon>
        <taxon>Bacillaceae</taxon>
        <taxon>Shouchella</taxon>
    </lineage>
</organism>
<proteinExistence type="predicted"/>